<sequence>MAVNSPSPPNAQQTEICNHVDIKYVFRIARAVNMKATEILKYVKNIAMSTRDEKGLKNVLREKKNRNNNRSLMVDMIGCNLEFEGFALELSQED</sequence>
<keyword evidence="2" id="KW-1185">Reference proteome</keyword>
<organism evidence="1 2">
    <name type="scientific">Corchorus olitorius</name>
    <dbReference type="NCBI Taxonomy" id="93759"/>
    <lineage>
        <taxon>Eukaryota</taxon>
        <taxon>Viridiplantae</taxon>
        <taxon>Streptophyta</taxon>
        <taxon>Embryophyta</taxon>
        <taxon>Tracheophyta</taxon>
        <taxon>Spermatophyta</taxon>
        <taxon>Magnoliopsida</taxon>
        <taxon>eudicotyledons</taxon>
        <taxon>Gunneridae</taxon>
        <taxon>Pentapetalae</taxon>
        <taxon>rosids</taxon>
        <taxon>malvids</taxon>
        <taxon>Malvales</taxon>
        <taxon>Malvaceae</taxon>
        <taxon>Grewioideae</taxon>
        <taxon>Apeibeae</taxon>
        <taxon>Corchorus</taxon>
    </lineage>
</organism>
<reference evidence="2" key="1">
    <citation type="submission" date="2013-09" db="EMBL/GenBank/DDBJ databases">
        <title>Corchorus olitorius genome sequencing.</title>
        <authorList>
            <person name="Alam M."/>
            <person name="Haque M.S."/>
            <person name="Islam M.S."/>
            <person name="Emdad E.M."/>
            <person name="Islam M.M."/>
            <person name="Ahmed B."/>
            <person name="Halim A."/>
            <person name="Hossen Q.M.M."/>
            <person name="Hossain M.Z."/>
            <person name="Ahmed R."/>
            <person name="Khan M.M."/>
            <person name="Islam R."/>
            <person name="Rashid M.M."/>
            <person name="Khan S.A."/>
            <person name="Rahman M.S."/>
            <person name="Alam M."/>
            <person name="Yahiya A.S."/>
            <person name="Khan M.S."/>
            <person name="Azam M.S."/>
            <person name="Haque T."/>
            <person name="Lashkar M.Z.H."/>
            <person name="Akhand A.I."/>
            <person name="Morshed G."/>
            <person name="Roy S."/>
            <person name="Uddin K.S."/>
            <person name="Rabeya T."/>
            <person name="Hossain A.S."/>
            <person name="Chowdhury A."/>
            <person name="Snigdha A.R."/>
            <person name="Mortoza M.S."/>
            <person name="Matin S.A."/>
            <person name="Hoque S.M.E."/>
            <person name="Islam M.K."/>
            <person name="Roy D.K."/>
            <person name="Haider R."/>
            <person name="Moosa M.M."/>
            <person name="Elias S.M."/>
            <person name="Hasan A.M."/>
            <person name="Jahan S."/>
            <person name="Shafiuddin M."/>
            <person name="Mahmood N."/>
            <person name="Shommy N.S."/>
        </authorList>
    </citation>
    <scope>NUCLEOTIDE SEQUENCE [LARGE SCALE GENOMIC DNA]</scope>
    <source>
        <strain evidence="2">cv. O-4</strain>
    </source>
</reference>
<comment type="caution">
    <text evidence="1">The sequence shown here is derived from an EMBL/GenBank/DDBJ whole genome shotgun (WGS) entry which is preliminary data.</text>
</comment>
<proteinExistence type="predicted"/>
<dbReference type="EMBL" id="AWUE01016288">
    <property type="protein sequence ID" value="OMO93135.1"/>
    <property type="molecule type" value="Genomic_DNA"/>
</dbReference>
<dbReference type="AlphaFoldDB" id="A0A1R3JE86"/>
<accession>A0A1R3JE86</accession>
<dbReference type="Proteomes" id="UP000187203">
    <property type="component" value="Unassembled WGS sequence"/>
</dbReference>
<protein>
    <submittedName>
        <fullName evidence="1">Uncharacterized protein</fullName>
    </submittedName>
</protein>
<name>A0A1R3JE86_9ROSI</name>
<dbReference type="OrthoDB" id="10643956at2759"/>
<evidence type="ECO:0000313" key="1">
    <source>
        <dbReference type="EMBL" id="OMO93135.1"/>
    </source>
</evidence>
<gene>
    <name evidence="1" type="ORF">COLO4_17107</name>
</gene>
<evidence type="ECO:0000313" key="2">
    <source>
        <dbReference type="Proteomes" id="UP000187203"/>
    </source>
</evidence>